<evidence type="ECO:0000256" key="2">
    <source>
        <dbReference type="ARBA" id="ARBA00007025"/>
    </source>
</evidence>
<name>A0A2S2N7D4_SCHGA</name>
<dbReference type="GO" id="GO:0004386">
    <property type="term" value="F:helicase activity"/>
    <property type="evidence" value="ECO:0007669"/>
    <property type="project" value="UniProtKB-KW"/>
</dbReference>
<dbReference type="SMART" id="SM00487">
    <property type="entry name" value="DEXDc"/>
    <property type="match status" value="1"/>
</dbReference>
<feature type="domain" description="Helicase C-terminal" evidence="17">
    <location>
        <begin position="519"/>
        <end position="674"/>
    </location>
</feature>
<evidence type="ECO:0000256" key="10">
    <source>
        <dbReference type="ARBA" id="ARBA00023125"/>
    </source>
</evidence>
<dbReference type="PROSITE" id="PS51192">
    <property type="entry name" value="HELICASE_ATP_BIND_1"/>
    <property type="match status" value="1"/>
</dbReference>
<evidence type="ECO:0000256" key="7">
    <source>
        <dbReference type="ARBA" id="ARBA00022806"/>
    </source>
</evidence>
<keyword evidence="4" id="KW-0597">Phosphoprotein</keyword>
<evidence type="ECO:0000256" key="12">
    <source>
        <dbReference type="ARBA" id="ARBA00023242"/>
    </source>
</evidence>
<evidence type="ECO:0000313" key="18">
    <source>
        <dbReference type="EMBL" id="MBY13087.1"/>
    </source>
</evidence>
<dbReference type="PROSITE" id="PS51194">
    <property type="entry name" value="HELICASE_CTER"/>
    <property type="match status" value="1"/>
</dbReference>
<dbReference type="GO" id="GO:0006353">
    <property type="term" value="P:DNA-templated transcription termination"/>
    <property type="evidence" value="ECO:0007669"/>
    <property type="project" value="UniProtKB-KW"/>
</dbReference>
<reference evidence="18" key="1">
    <citation type="submission" date="2018-04" db="EMBL/GenBank/DDBJ databases">
        <title>Transcriptome of Schizaphis graminum biotype I.</title>
        <authorList>
            <person name="Scully E.D."/>
            <person name="Geib S.M."/>
            <person name="Palmer N.A."/>
            <person name="Koch K."/>
            <person name="Bradshaw J."/>
            <person name="Heng-Moss T."/>
            <person name="Sarath G."/>
        </authorList>
    </citation>
    <scope>NUCLEOTIDE SEQUENCE</scope>
</reference>
<dbReference type="Pfam" id="PF00176">
    <property type="entry name" value="SNF2-rel_dom"/>
    <property type="match status" value="1"/>
</dbReference>
<comment type="similarity">
    <text evidence="2">Belongs to the SNF2/RAD54 helicase family.</text>
</comment>
<dbReference type="GO" id="GO:0005737">
    <property type="term" value="C:cytoplasm"/>
    <property type="evidence" value="ECO:0007669"/>
    <property type="project" value="UniProtKB-ARBA"/>
</dbReference>
<dbReference type="AlphaFoldDB" id="A0A2S2N7D4"/>
<protein>
    <recommendedName>
        <fullName evidence="13">Transcription termination factor 2</fullName>
    </recommendedName>
    <alternativeName>
        <fullName evidence="15">RNA polymerase II termination factor</fullName>
    </alternativeName>
    <alternativeName>
        <fullName evidence="14">Transcription release factor 2</fullName>
    </alternativeName>
</protein>
<evidence type="ECO:0000256" key="6">
    <source>
        <dbReference type="ARBA" id="ARBA00022801"/>
    </source>
</evidence>
<dbReference type="Gene3D" id="3.40.50.10810">
    <property type="entry name" value="Tandem AAA-ATPase domain"/>
    <property type="match status" value="1"/>
</dbReference>
<evidence type="ECO:0000256" key="1">
    <source>
        <dbReference type="ARBA" id="ARBA00004123"/>
    </source>
</evidence>
<proteinExistence type="inferred from homology"/>
<dbReference type="GO" id="GO:0016787">
    <property type="term" value="F:hydrolase activity"/>
    <property type="evidence" value="ECO:0007669"/>
    <property type="project" value="UniProtKB-KW"/>
</dbReference>
<dbReference type="CDD" id="cd18793">
    <property type="entry name" value="SF2_C_SNF"/>
    <property type="match status" value="1"/>
</dbReference>
<evidence type="ECO:0000256" key="14">
    <source>
        <dbReference type="ARBA" id="ARBA00079067"/>
    </source>
</evidence>
<dbReference type="PANTHER" id="PTHR45626:SF50">
    <property type="entry name" value="TRANSCRIPTION TERMINATION FACTOR 2"/>
    <property type="match status" value="1"/>
</dbReference>
<dbReference type="GO" id="GO:0006281">
    <property type="term" value="P:DNA repair"/>
    <property type="evidence" value="ECO:0007669"/>
    <property type="project" value="TreeGrafter"/>
</dbReference>
<organism evidence="18">
    <name type="scientific">Schizaphis graminum</name>
    <name type="common">Green bug aphid</name>
    <dbReference type="NCBI Taxonomy" id="13262"/>
    <lineage>
        <taxon>Eukaryota</taxon>
        <taxon>Metazoa</taxon>
        <taxon>Ecdysozoa</taxon>
        <taxon>Arthropoda</taxon>
        <taxon>Hexapoda</taxon>
        <taxon>Insecta</taxon>
        <taxon>Pterygota</taxon>
        <taxon>Neoptera</taxon>
        <taxon>Paraneoptera</taxon>
        <taxon>Hemiptera</taxon>
        <taxon>Sternorrhyncha</taxon>
        <taxon>Aphidomorpha</taxon>
        <taxon>Aphidoidea</taxon>
        <taxon>Aphididae</taxon>
        <taxon>Aphidini</taxon>
        <taxon>Schizaphis</taxon>
    </lineage>
</organism>
<gene>
    <name evidence="18" type="primary">lds_3</name>
    <name evidence="18" type="ORF">g.51197</name>
</gene>
<dbReference type="Pfam" id="PF00271">
    <property type="entry name" value="Helicase_C"/>
    <property type="match status" value="1"/>
</dbReference>
<dbReference type="InterPro" id="IPR001650">
    <property type="entry name" value="Helicase_C-like"/>
</dbReference>
<evidence type="ECO:0000259" key="16">
    <source>
        <dbReference type="PROSITE" id="PS51192"/>
    </source>
</evidence>
<keyword evidence="9" id="KW-0805">Transcription regulation</keyword>
<dbReference type="PANTHER" id="PTHR45626">
    <property type="entry name" value="TRANSCRIPTION TERMINATION FACTOR 2-RELATED"/>
    <property type="match status" value="1"/>
</dbReference>
<accession>A0A2S2N7D4</accession>
<evidence type="ECO:0000256" key="3">
    <source>
        <dbReference type="ARBA" id="ARBA00022472"/>
    </source>
</evidence>
<evidence type="ECO:0000256" key="11">
    <source>
        <dbReference type="ARBA" id="ARBA00023163"/>
    </source>
</evidence>
<keyword evidence="6" id="KW-0378">Hydrolase</keyword>
<evidence type="ECO:0000256" key="15">
    <source>
        <dbReference type="ARBA" id="ARBA00082628"/>
    </source>
</evidence>
<feature type="domain" description="Helicase ATP-binding" evidence="16">
    <location>
        <begin position="96"/>
        <end position="277"/>
    </location>
</feature>
<keyword evidence="5" id="KW-0547">Nucleotide-binding</keyword>
<keyword evidence="12" id="KW-0539">Nucleus</keyword>
<dbReference type="InterPro" id="IPR050628">
    <property type="entry name" value="SNF2_RAD54_helicase_TF"/>
</dbReference>
<keyword evidence="7" id="KW-0347">Helicase</keyword>
<evidence type="ECO:0000259" key="17">
    <source>
        <dbReference type="PROSITE" id="PS51194"/>
    </source>
</evidence>
<dbReference type="SUPFAM" id="SSF52540">
    <property type="entry name" value="P-loop containing nucleoside triphosphate hydrolases"/>
    <property type="match status" value="2"/>
</dbReference>
<evidence type="ECO:0000256" key="9">
    <source>
        <dbReference type="ARBA" id="ARBA00023015"/>
    </source>
</evidence>
<dbReference type="InterPro" id="IPR049730">
    <property type="entry name" value="SNF2/RAD54-like_C"/>
</dbReference>
<dbReference type="FunFam" id="3.40.50.10810:FF:000043">
    <property type="entry name" value="Transcription termination factor 2"/>
    <property type="match status" value="1"/>
</dbReference>
<dbReference type="GO" id="GO:0005634">
    <property type="term" value="C:nucleus"/>
    <property type="evidence" value="ECO:0007669"/>
    <property type="project" value="UniProtKB-SubCell"/>
</dbReference>
<dbReference type="EMBL" id="GGMR01000468">
    <property type="protein sequence ID" value="MBY13087.1"/>
    <property type="molecule type" value="Transcribed_RNA"/>
</dbReference>
<keyword evidence="8" id="KW-0067">ATP-binding</keyword>
<dbReference type="InterPro" id="IPR038718">
    <property type="entry name" value="SNF2-like_sf"/>
</dbReference>
<dbReference type="GO" id="GO:0003677">
    <property type="term" value="F:DNA binding"/>
    <property type="evidence" value="ECO:0007669"/>
    <property type="project" value="UniProtKB-KW"/>
</dbReference>
<dbReference type="GO" id="GO:0008094">
    <property type="term" value="F:ATP-dependent activity, acting on DNA"/>
    <property type="evidence" value="ECO:0007669"/>
    <property type="project" value="UniProtKB-ARBA"/>
</dbReference>
<evidence type="ECO:0000256" key="13">
    <source>
        <dbReference type="ARBA" id="ARBA00070113"/>
    </source>
</evidence>
<dbReference type="GO" id="GO:0005524">
    <property type="term" value="F:ATP binding"/>
    <property type="evidence" value="ECO:0007669"/>
    <property type="project" value="UniProtKB-KW"/>
</dbReference>
<dbReference type="InterPro" id="IPR014001">
    <property type="entry name" value="Helicase_ATP-bd"/>
</dbReference>
<keyword evidence="10" id="KW-0238">DNA-binding</keyword>
<evidence type="ECO:0000256" key="5">
    <source>
        <dbReference type="ARBA" id="ARBA00022741"/>
    </source>
</evidence>
<evidence type="ECO:0000256" key="8">
    <source>
        <dbReference type="ARBA" id="ARBA00022840"/>
    </source>
</evidence>
<keyword evidence="11" id="KW-0804">Transcription</keyword>
<dbReference type="Gene3D" id="3.40.50.300">
    <property type="entry name" value="P-loop containing nucleotide triphosphate hydrolases"/>
    <property type="match status" value="1"/>
</dbReference>
<evidence type="ECO:0000256" key="4">
    <source>
        <dbReference type="ARBA" id="ARBA00022553"/>
    </source>
</evidence>
<dbReference type="SMART" id="SM00490">
    <property type="entry name" value="HELICc"/>
    <property type="match status" value="1"/>
</dbReference>
<comment type="subcellular location">
    <subcellularLocation>
        <location evidence="1">Nucleus</location>
    </subcellularLocation>
</comment>
<dbReference type="InterPro" id="IPR000330">
    <property type="entry name" value="SNF2_N"/>
</dbReference>
<sequence length="689" mass="78977">MNESIISPYISQSLKKSTNSRSALSKKATADTNIHAMSEKALNLYLTQQTMTLDVLEVLHKSLDTCPSSGVLMEDPEGLVVSLMPHQKHAIAWLSWRESQEPCGGILADDMGLGKTLTMISLVLKEKQDSLLSIVSIDNRSNDVIIGGTLIVCPASLLSQWENEFKTKLKPELLKVAQFNSINRNIAAIELAKYDVVMTSYNIIMWDYKKKNDSSPLFYIKWRRIILDEAHQIRNKKTQTSLAVCKTKSIYRWAITGTPIHNKEADFFTLLKFIRCHPFDDWNVWKRWVGNNDDAGKHRLSLLVKTLMLRRTKQELSKYTTFKIPTKKVHEIEIELSKEERNAYERVLQFSSNLFATYLYDKAAKEKVFDPSIKVQCKVQYFQEQSQDKDKIFKDHPELLMLFKKFKNIEEIQTHHILVLLLRLRQICCHPALIKGSINEGNINEDVESIPEDLNEVSECGLTNSDSFNNENTEIVECPNIIDLSKLMSRLTLNEEPAIKNPELYSDNNIFKKTWISTKIKVICDLLKKNILIGGTDKAIIVSEWPSFLYLIRRSLAHYKTEMFSGAIPIVKRDKIIREFNNPVGGPQILLLSLKAGGVGLNLMAANHLFLMDVHWNPQMEAQASDRVYRVGQKKTVNIYKFICSNTIEKRILDIQIKKLQIADNLFEGTSAITSKITLDDLKQIFQFQ</sequence>
<keyword evidence="3" id="KW-0806">Transcription termination</keyword>
<dbReference type="InterPro" id="IPR027417">
    <property type="entry name" value="P-loop_NTPase"/>
</dbReference>